<dbReference type="PANTHER" id="PTHR23216">
    <property type="entry name" value="NUCLEOLAR AND COILED-BODY PHOSPHOPROTEIN 1"/>
    <property type="match status" value="1"/>
</dbReference>
<feature type="region of interest" description="Disordered" evidence="5">
    <location>
        <begin position="1907"/>
        <end position="1962"/>
    </location>
</feature>
<feature type="compositionally biased region" description="Basic and acidic residues" evidence="5">
    <location>
        <begin position="536"/>
        <end position="545"/>
    </location>
</feature>
<dbReference type="SMART" id="SM00369">
    <property type="entry name" value="LRR_TYP"/>
    <property type="match status" value="4"/>
</dbReference>
<feature type="region of interest" description="Disordered" evidence="5">
    <location>
        <begin position="1218"/>
        <end position="1330"/>
    </location>
</feature>
<feature type="compositionally biased region" description="Low complexity" evidence="5">
    <location>
        <begin position="1907"/>
        <end position="1924"/>
    </location>
</feature>
<feature type="chain" id="PRO_5034668910" description="Ig-like domain-containing protein" evidence="7">
    <location>
        <begin position="27"/>
        <end position="2545"/>
    </location>
</feature>
<dbReference type="PROSITE" id="PS50835">
    <property type="entry name" value="IG_LIKE"/>
    <property type="match status" value="1"/>
</dbReference>
<protein>
    <recommendedName>
        <fullName evidence="8">Ig-like domain-containing protein</fullName>
    </recommendedName>
</protein>
<evidence type="ECO:0000256" key="3">
    <source>
        <dbReference type="ARBA" id="ARBA00022737"/>
    </source>
</evidence>
<dbReference type="InterPro" id="IPR001611">
    <property type="entry name" value="Leu-rich_rpt"/>
</dbReference>
<keyword evidence="2 7" id="KW-0732">Signal</keyword>
<feature type="compositionally biased region" description="Basic and acidic residues" evidence="5">
    <location>
        <begin position="1371"/>
        <end position="1381"/>
    </location>
</feature>
<dbReference type="InterPro" id="IPR032675">
    <property type="entry name" value="LRR_dom_sf"/>
</dbReference>
<feature type="region of interest" description="Disordered" evidence="5">
    <location>
        <begin position="2274"/>
        <end position="2389"/>
    </location>
</feature>
<feature type="region of interest" description="Disordered" evidence="5">
    <location>
        <begin position="2065"/>
        <end position="2089"/>
    </location>
</feature>
<dbReference type="InterPro" id="IPR007110">
    <property type="entry name" value="Ig-like_dom"/>
</dbReference>
<feature type="region of interest" description="Disordered" evidence="5">
    <location>
        <begin position="1489"/>
        <end position="1533"/>
    </location>
</feature>
<feature type="compositionally biased region" description="Polar residues" evidence="5">
    <location>
        <begin position="2065"/>
        <end position="2077"/>
    </location>
</feature>
<keyword evidence="1" id="KW-0433">Leucine-rich repeat</keyword>
<evidence type="ECO:0000256" key="6">
    <source>
        <dbReference type="SAM" id="Phobius"/>
    </source>
</evidence>
<feature type="region of interest" description="Disordered" evidence="5">
    <location>
        <begin position="516"/>
        <end position="591"/>
    </location>
</feature>
<dbReference type="PROSITE" id="PS51450">
    <property type="entry name" value="LRR"/>
    <property type="match status" value="2"/>
</dbReference>
<proteinExistence type="predicted"/>
<sequence>MATAQGLLSAAVLLLVSPSLLRCSSSSSPACPQPCTCQRASLINCSASALSSMPPHIKDHVIELDLSHNSLGSVTLPHPHHNLRSIWLGNNNITHLSLCVKGKRARRYLRGRQGLRQRGQECVSWAPTLQLLSADRNQLQQLPEGLEHMESLQILQLSFNKISSLRKEALNRLYHLKELHLQQNLITSVHPQTFQDLVQLKVLDLSFNMLTSLHLSIFLPLRNIRADVRLDGNRWHCDCSMRSLRRWMIFDSSRGLESWNVVCASPSVLSGRDVLQLEEHDLNCFSSKNGQQFHQDVTVYRGSDILLSCSAQDSVWWTPNGQLSVIQPQVDLLLKDVTARDTGLYMCVSEGQIAAVYNLQISQDGGPKRGRRDLPSSSQQIFTQNSLNTLSRELKSRATQSNLALAVCLSIFLTFLVAFILGVLARPCIDVFWKSVTKKKNSNAANTISSVEQMQHDNEAYSFSEEPEMVGACRERRVTFSTVDFTGDNNVKYYDTVATGDQEGVSNNAGIHCETTMFEGHSDGDSGSETSLYQNKHNEGKKLSDGDDTSQTRGMEFEPIPEPTGLDKRRSLSSSSESSLHEKGSKEEHMAWEDNKTQAQFQLVTESVQQKADFSRKTKFVAPRNSQDGETEMVGFTSEAFTEWSPHIHPADNSVLPESEYSFEFSDSSQSTKSTSLKRHLAINTQSPSKDTSSSSESDDATTDHTDKHELGKLGIARFPSDSYDLQTRWPIIDLQYVPCIRNRLDIKPFLPASNSFSSSDSEDESAKTQYKQEKVVLDTSSHPVKLYQTTGRKQETQWPVVDVERTSRIKRRLDVKVQSKSSESSSSSSSEDETTEYATKHEKAELYTQKPPIKLSETVGHTQETKWPLLDLDQTTRLKRRLAIKTRSPSKDTSSSSESDDETTNQTGKHELGKLGIARFPSGSSNLQTSWPIIDLQYVPRIRKRLDIKPFLPASNSSSSSDSEDENAKTQYKQEKVVLDTSSPLVKLSQTTGRKQETQWPVVDVERTARIKTRLDVKVQSKSSESSSSSSSEDETTEPVIKHENAELYTQRLPIKLSETVGNTQETKWPLLNLDRTTRLKRRLAIKTQSPSKDTSSSSESDDETTNHTGKHELGKLGITRFPSSSSDLQTRWPIIDLQYVPRIRKRLDIKPLLPASNSFSSSDSEDESAKTQYKQEKVVLDTSSRPVKLYQTTGLKQDTQWPVVDVERTSRIKRRLDVKVQSKSSESSSSSSSEDETTEYATKHEKAELYTQSPPIKPSERVGNTQETKWPLLDLDRTTRLKRRLAIKTQSPSKDTSSSSESDDETTNHTGKHELGKLGITRFPSSSSDLQTRWPIIDLQYVPRIRKRLDIKPLLPASNSFSSSDSEDEGAKTQYKQEKVVLDTSSRPVKLYQTTGLKQDTQWPVVDVERTSRIKRRLDVKVQSKSSESSSSSSSEDETTEPVIKHENAELYTQRPPIKLSETVGNTQETKWPLLNLDRTTRLKRRLAIKTQSPSKDTSSSSESDDETTNHTGKHELGKLGITRFPSSSSDLQTRWPMIDLQYVPRIRKRLDIKPLLPASNSFSSSDSEDESAKTQYKQEKVVLDTSSRPVKLYQTTGLKQETQWPVVDVERTSRIKRRLDVKVQSKSSESSSSSSSEDETTEYATKHEKAELYTQRPPTKLSETVDHTQETKWPLLDLDRTTRLKRRLAIKTQSPSKDTSSSSESDDETTNHTGKHELGKLGITRFPSSSSDLQTRWPIIDLQYVPRIRKRLDIKPYLPASNTFSSSDSEDESAKPQYKQEKVVLDTSSRPVKLSQTLKQETQWPVIDVERTARIKRRLDVKVRSKFSESSSSSSSEDDTTKPINHQDEIKIEESDISMMKDSNSSQVESYPVTNLDDFDMIVTYKPFNSRRLDIKVSPPEVSASSSLLHSQQSESSSATSESDDENEDHDYNVMSKASEKDLIRSPTGSMLSLSPRSKTDHNIKLEKYTNLMDDFGNKLEHDNIHAAAEINPELQSRWATMNLGFSRFRKRIEISSSTPDKADSLLFSNAESETGTIASRARQKRILALQKLTQADSTMTLDGTPVTVSQDEWSSNSLTNNDNLSQDYSLSMTEHKSETNTERSSFDISHVKRNVDVVVREKHPVTSSLQSISHSSSSSSEAEIDPSVSDLSFGVPHIKRRLNIKAPSPQPSLTSTTESEKWTTGDTGIRPELKTDDSLITYKRLIMKTPSLPGDTFSSTSSSQTTDYLKEGYTATGRTAIAQKGENERVPDAPKKGFSFDDLFKKIKHSKNRAGEEMPPDIRWTGIGHHQLDLSSSPPSKSAHSTLLLPHGAPPKLPELPPPDSSNSSSSESDAETEEKHIELNPNQRGKYSSFSADGGSLAPSGAAYMSDRSLGGRGEPLRGVSVDGREVRGLRALKVKFSERQMWETENVNEPESLLSVGSHSGDIVKYHISNVDGEPFSQQRLTQSYPRAERREFQYSSSHYRKYESYDIGPPQEAPPPVPATPPPDESLERNWRSPPQSIKKQTREESRANQQQRDRNNPSLQTSQIYDSYNISQV</sequence>
<feature type="region of interest" description="Disordered" evidence="5">
    <location>
        <begin position="1420"/>
        <end position="1467"/>
    </location>
</feature>
<feature type="compositionally biased region" description="Polar residues" evidence="5">
    <location>
        <begin position="2528"/>
        <end position="2545"/>
    </location>
</feature>
<feature type="region of interest" description="Disordered" evidence="5">
    <location>
        <begin position="814"/>
        <end position="861"/>
    </location>
</feature>
<evidence type="ECO:0000259" key="8">
    <source>
        <dbReference type="PROSITE" id="PS50835"/>
    </source>
</evidence>
<name>A0A8C5H4V1_GOUWI</name>
<feature type="compositionally biased region" description="Basic and acidic residues" evidence="5">
    <location>
        <begin position="1169"/>
        <end position="1181"/>
    </location>
</feature>
<feature type="region of interest" description="Disordered" evidence="5">
    <location>
        <begin position="1622"/>
        <end position="1670"/>
    </location>
</feature>
<feature type="region of interest" description="Disordered" evidence="5">
    <location>
        <begin position="2167"/>
        <end position="2194"/>
    </location>
</feature>
<feature type="region of interest" description="Disordered" evidence="5">
    <location>
        <begin position="2128"/>
        <end position="2152"/>
    </location>
</feature>
<feature type="compositionally biased region" description="Pro residues" evidence="5">
    <location>
        <begin position="2316"/>
        <end position="2328"/>
    </location>
</feature>
<dbReference type="SMART" id="SM00409">
    <property type="entry name" value="IG"/>
    <property type="match status" value="1"/>
</dbReference>
<dbReference type="SMART" id="SM00082">
    <property type="entry name" value="LRRCT"/>
    <property type="match status" value="1"/>
</dbReference>
<dbReference type="RefSeq" id="XP_028301224.1">
    <property type="nucleotide sequence ID" value="XM_028445423.1"/>
</dbReference>
<feature type="region of interest" description="Disordered" evidence="5">
    <location>
        <begin position="2441"/>
        <end position="2545"/>
    </location>
</feature>
<dbReference type="InterPro" id="IPR039191">
    <property type="entry name" value="Nopp140-like"/>
</dbReference>
<dbReference type="Proteomes" id="UP000694680">
    <property type="component" value="Chromosome 4"/>
</dbReference>
<feature type="region of interest" description="Disordered" evidence="5">
    <location>
        <begin position="952"/>
        <end position="975"/>
    </location>
</feature>
<feature type="compositionally biased region" description="Pro residues" evidence="5">
    <location>
        <begin position="2482"/>
        <end position="2495"/>
    </location>
</feature>
<feature type="compositionally biased region" description="Polar residues" evidence="5">
    <location>
        <begin position="2446"/>
        <end position="2455"/>
    </location>
</feature>
<feature type="compositionally biased region" description="Low complexity" evidence="5">
    <location>
        <begin position="820"/>
        <end position="830"/>
    </location>
</feature>
<keyword evidence="10" id="KW-1185">Reference proteome</keyword>
<dbReference type="SUPFAM" id="SSF52058">
    <property type="entry name" value="L domain-like"/>
    <property type="match status" value="1"/>
</dbReference>
<organism evidence="9 10">
    <name type="scientific">Gouania willdenowi</name>
    <name type="common">Blunt-snouted clingfish</name>
    <name type="synonym">Lepadogaster willdenowi</name>
    <dbReference type="NCBI Taxonomy" id="441366"/>
    <lineage>
        <taxon>Eukaryota</taxon>
        <taxon>Metazoa</taxon>
        <taxon>Chordata</taxon>
        <taxon>Craniata</taxon>
        <taxon>Vertebrata</taxon>
        <taxon>Euteleostomi</taxon>
        <taxon>Actinopterygii</taxon>
        <taxon>Neopterygii</taxon>
        <taxon>Teleostei</taxon>
        <taxon>Neoteleostei</taxon>
        <taxon>Acanthomorphata</taxon>
        <taxon>Ovalentaria</taxon>
        <taxon>Blenniimorphae</taxon>
        <taxon>Blenniiformes</taxon>
        <taxon>Gobiesocoidei</taxon>
        <taxon>Gobiesocidae</taxon>
        <taxon>Gobiesocinae</taxon>
        <taxon>Gouania</taxon>
    </lineage>
</organism>
<dbReference type="InterPro" id="IPR036179">
    <property type="entry name" value="Ig-like_dom_sf"/>
</dbReference>
<feature type="compositionally biased region" description="Low complexity" evidence="5">
    <location>
        <begin position="1628"/>
        <end position="1638"/>
    </location>
</feature>
<feature type="compositionally biased region" description="Polar residues" evidence="5">
    <location>
        <begin position="1864"/>
        <end position="1873"/>
    </location>
</feature>
<keyword evidence="3" id="KW-0677">Repeat</keyword>
<evidence type="ECO:0000256" key="7">
    <source>
        <dbReference type="SAM" id="SignalP"/>
    </source>
</evidence>
<dbReference type="GO" id="GO:0005654">
    <property type="term" value="C:nucleoplasm"/>
    <property type="evidence" value="ECO:0007669"/>
    <property type="project" value="TreeGrafter"/>
</dbReference>
<dbReference type="InterPro" id="IPR003591">
    <property type="entry name" value="Leu-rich_rpt_typical-subtyp"/>
</dbReference>
<dbReference type="SUPFAM" id="SSF48726">
    <property type="entry name" value="Immunoglobulin"/>
    <property type="match status" value="1"/>
</dbReference>
<reference evidence="9" key="3">
    <citation type="submission" date="2025-09" db="UniProtKB">
        <authorList>
            <consortium name="Ensembl"/>
        </authorList>
    </citation>
    <scope>IDENTIFICATION</scope>
</reference>
<evidence type="ECO:0000313" key="10">
    <source>
        <dbReference type="Proteomes" id="UP000694680"/>
    </source>
</evidence>
<feature type="region of interest" description="Disordered" evidence="5">
    <location>
        <begin position="1156"/>
        <end position="1183"/>
    </location>
</feature>
<feature type="compositionally biased region" description="Polar residues" evidence="5">
    <location>
        <begin position="1950"/>
        <end position="1960"/>
    </location>
</feature>
<feature type="compositionally biased region" description="Basic and acidic residues" evidence="5">
    <location>
        <begin position="1842"/>
        <end position="1857"/>
    </location>
</feature>
<feature type="compositionally biased region" description="Basic and acidic residues" evidence="5">
    <location>
        <begin position="1775"/>
        <end position="1787"/>
    </location>
</feature>
<dbReference type="InterPro" id="IPR000483">
    <property type="entry name" value="Cys-rich_flank_reg_C"/>
</dbReference>
<evidence type="ECO:0000313" key="9">
    <source>
        <dbReference type="Ensembl" id="ENSGWIP00000039568.1"/>
    </source>
</evidence>
<feature type="compositionally biased region" description="Polar residues" evidence="5">
    <location>
        <begin position="525"/>
        <end position="535"/>
    </location>
</feature>
<keyword evidence="4" id="KW-1015">Disulfide bond</keyword>
<dbReference type="Gene3D" id="2.60.40.10">
    <property type="entry name" value="Immunoglobulins"/>
    <property type="match status" value="1"/>
</dbReference>
<feature type="compositionally biased region" description="Basic and acidic residues" evidence="5">
    <location>
        <begin position="2182"/>
        <end position="2194"/>
    </location>
</feature>
<feature type="region of interest" description="Disordered" evidence="5">
    <location>
        <begin position="883"/>
        <end position="918"/>
    </location>
</feature>
<accession>A0A8C5H4V1</accession>
<dbReference type="PANTHER" id="PTHR23216:SF1">
    <property type="entry name" value="NUCLEOLAR AND COILED-BODY PHOSPHOPROTEIN 1"/>
    <property type="match status" value="1"/>
</dbReference>
<feature type="compositionally biased region" description="Low complexity" evidence="5">
    <location>
        <begin position="1426"/>
        <end position="1436"/>
    </location>
</feature>
<dbReference type="InterPro" id="IPR013783">
    <property type="entry name" value="Ig-like_fold"/>
</dbReference>
<feature type="transmembrane region" description="Helical" evidence="6">
    <location>
        <begin position="403"/>
        <end position="425"/>
    </location>
</feature>
<dbReference type="GO" id="GO:0005730">
    <property type="term" value="C:nucleolus"/>
    <property type="evidence" value="ECO:0007669"/>
    <property type="project" value="InterPro"/>
</dbReference>
<feature type="compositionally biased region" description="Low complexity" evidence="5">
    <location>
        <begin position="2299"/>
        <end position="2309"/>
    </location>
</feature>
<feature type="region of interest" description="Disordered" evidence="5">
    <location>
        <begin position="1357"/>
        <end position="1381"/>
    </location>
</feature>
<feature type="compositionally biased region" description="Basic and acidic residues" evidence="5">
    <location>
        <begin position="2512"/>
        <end position="2527"/>
    </location>
</feature>
<keyword evidence="6" id="KW-1133">Transmembrane helix</keyword>
<feature type="compositionally biased region" description="Polar residues" evidence="5">
    <location>
        <begin position="2349"/>
        <end position="2360"/>
    </location>
</feature>
<evidence type="ECO:0000256" key="1">
    <source>
        <dbReference type="ARBA" id="ARBA00022614"/>
    </source>
</evidence>
<feature type="compositionally biased region" description="Low complexity" evidence="5">
    <location>
        <begin position="685"/>
        <end position="696"/>
    </location>
</feature>
<feature type="region of interest" description="Disordered" evidence="5">
    <location>
        <begin position="1691"/>
        <end position="1734"/>
    </location>
</feature>
<dbReference type="InterPro" id="IPR003599">
    <property type="entry name" value="Ig_sub"/>
</dbReference>
<keyword evidence="6" id="KW-0812">Transmembrane</keyword>
<evidence type="ECO:0000256" key="2">
    <source>
        <dbReference type="ARBA" id="ARBA00022729"/>
    </source>
</evidence>
<feature type="compositionally biased region" description="Basic and acidic residues" evidence="5">
    <location>
        <begin position="579"/>
        <end position="591"/>
    </location>
</feature>
<feature type="region of interest" description="Disordered" evidence="5">
    <location>
        <begin position="1762"/>
        <end position="1789"/>
    </location>
</feature>
<dbReference type="Ensembl" id="ENSGWIT00000043015.1">
    <property type="protein sequence ID" value="ENSGWIP00000039568.1"/>
    <property type="gene ID" value="ENSGWIG00000020084.1"/>
</dbReference>
<feature type="domain" description="Ig-like" evidence="8">
    <location>
        <begin position="266"/>
        <end position="362"/>
    </location>
</feature>
<feature type="compositionally biased region" description="Low complexity" evidence="5">
    <location>
        <begin position="1022"/>
        <end position="1032"/>
    </location>
</feature>
<feature type="compositionally biased region" description="Low complexity" evidence="5">
    <location>
        <begin position="2131"/>
        <end position="2152"/>
    </location>
</feature>
<evidence type="ECO:0000256" key="5">
    <source>
        <dbReference type="SAM" id="MobiDB-lite"/>
    </source>
</evidence>
<feature type="compositionally biased region" description="Low complexity" evidence="5">
    <location>
        <begin position="2078"/>
        <end position="2089"/>
    </location>
</feature>
<dbReference type="Gene3D" id="3.80.10.10">
    <property type="entry name" value="Ribonuclease Inhibitor"/>
    <property type="match status" value="2"/>
</dbReference>
<dbReference type="GeneID" id="114462523"/>
<feature type="region of interest" description="Disordered" evidence="5">
    <location>
        <begin position="674"/>
        <end position="707"/>
    </location>
</feature>
<evidence type="ECO:0000256" key="4">
    <source>
        <dbReference type="ARBA" id="ARBA00023157"/>
    </source>
</evidence>
<reference evidence="9" key="1">
    <citation type="submission" date="2020-06" db="EMBL/GenBank/DDBJ databases">
        <authorList>
            <consortium name="Wellcome Sanger Institute Data Sharing"/>
        </authorList>
    </citation>
    <scope>NUCLEOTIDE SEQUENCE [LARGE SCALE GENOMIC DNA]</scope>
</reference>
<feature type="signal peptide" evidence="7">
    <location>
        <begin position="1"/>
        <end position="26"/>
    </location>
</feature>
<feature type="region of interest" description="Disordered" evidence="5">
    <location>
        <begin position="1829"/>
        <end position="1873"/>
    </location>
</feature>
<feature type="region of interest" description="Disordered" evidence="5">
    <location>
        <begin position="1085"/>
        <end position="1128"/>
    </location>
</feature>
<dbReference type="CTD" id="339977"/>
<dbReference type="OrthoDB" id="660555at2759"/>
<feature type="compositionally biased region" description="Low complexity" evidence="5">
    <location>
        <begin position="1224"/>
        <end position="1234"/>
    </location>
</feature>
<dbReference type="Pfam" id="PF13855">
    <property type="entry name" value="LRR_8"/>
    <property type="match status" value="1"/>
</dbReference>
<keyword evidence="6" id="KW-0472">Membrane</keyword>
<feature type="compositionally biased region" description="Basic and acidic residues" evidence="5">
    <location>
        <begin position="1573"/>
        <end position="1583"/>
    </location>
</feature>
<gene>
    <name evidence="9" type="primary">lrrc66</name>
</gene>
<reference evidence="9" key="2">
    <citation type="submission" date="2025-08" db="UniProtKB">
        <authorList>
            <consortium name="Ensembl"/>
        </authorList>
    </citation>
    <scope>IDENTIFICATION</scope>
</reference>
<feature type="region of interest" description="Disordered" evidence="5">
    <location>
        <begin position="1559"/>
        <end position="1583"/>
    </location>
</feature>
<feature type="region of interest" description="Disordered" evidence="5">
    <location>
        <begin position="1017"/>
        <end position="1046"/>
    </location>
</feature>